<feature type="region of interest" description="Disordered" evidence="1">
    <location>
        <begin position="495"/>
        <end position="521"/>
    </location>
</feature>
<keyword evidence="3" id="KW-1185">Reference proteome</keyword>
<feature type="region of interest" description="Disordered" evidence="1">
    <location>
        <begin position="1872"/>
        <end position="1891"/>
    </location>
</feature>
<evidence type="ECO:0000256" key="1">
    <source>
        <dbReference type="SAM" id="MobiDB-lite"/>
    </source>
</evidence>
<dbReference type="PANTHER" id="PTHR33621">
    <property type="entry name" value="ASPARTIC/GLUTAMIC ACID-RICH PROTEIN"/>
    <property type="match status" value="1"/>
</dbReference>
<feature type="compositionally biased region" description="Basic and acidic residues" evidence="1">
    <location>
        <begin position="558"/>
        <end position="574"/>
    </location>
</feature>
<sequence>MDYHSMKRKELQSLCKKHNIPANMTNLAMADALSALNLVDEVEEIVPETERPVTSKNSLTAIKPQTDMIDDNEPKIPVGGARSKRAPLREKSVEEILVKTSAPTACQKKIQGKVVSKAKENNNEKVKEEEVPVVNTRRSTKLHQESKLKISESAQEVEAKKIGVLSEEVNVKDKGNNNEKEEKEVPVVNHVAKRSKRLQQKSKLEISESAQEVEAKKTDIMLSEEVNVKDKGNNNEKEKEVPVVNHVTKQSKRLQQKSKLKTSESVQEVEAKKIGVLSEEVNVKDKGNNNEKEEEVVGVNPVTKRSRRLQQKSKLKTSESVQEVEAKKTDIMLSEEVNVKDKGNNNEEEEVVVVNPVAKRSKRLQQKSMLKISESVQEVETKKTDMLSEEVNGEEMKSESEVIDVVLQKNDGIDGNSSKEEQDNVASGNVDVVEKTMPESPETSRKPLSARKPQSDLVVNEPGIPVGVARSRRARLLGNSSASEEIIPKIAAPTACQKKTEGKVVSKTKGNNNEKEEEEVPVVVNHVAKRSTRLQKKSMLKISESVLKAGETNEAKKTDMLSEKVNVEEMKSESEVTDDVLLNNEGINGNSSKDEQDDLASGNVDSVEKTVPESTVASRNSLIAVKPQSDLTDNEPKIPVRIARTRRAPLLEKSVVSVKEIIPKTSALRTSPKEAAGKSVSWAKEIDNEKEEVPIVTHIPRQSTRLHKKSKLKISEGVQKVEAKKSDMLSELANVEEMKSESEVTGVVLKQNDGNNCNSSEEEQDDVASGSVSSVVVSSEFSMLEESREDITVESSVTSEESSSASIIAELPKDSATHVFSECVSEDHSSFTIPAEESFLVEANTEITKVSIDTDEQPMEKIEITEITKVSTELLMVERSGDFEEITVDSNVNCEDPSSALIIDELSKASPTHAFCKCISEDCSSFIISSEESSSHFTDVSTDLVEENTEITKVRIESEDQPFEKNEDKGVLDLEVKVENELAYVVVTDGEALVGDESFPIVEITDRLENTDVDDGKRKCETELYSANTNEVEELSLDPDMLSKEVNMEELKSESEVTEVVLQKNDGINGNSSKEQQDDVASGDVSSVMVSTELSMLEKSGDFEEITCDSNVTSEDPSIALVMGELCKASSTHAFGGCISEDCVVSMMSAEESNVNIGNVYSESSLVDRVSGAQTTENLNLNPQPVECDDQVTENEVIEEKDVNGLDSKATDKNELTYLMPSDVEVLSIDESSPIAEIVENLQDSDAYEVASKLECETDVLYAVNLSELEELSLDADHFYFEAIKDSMEETMNNQEAENCTLEIRQEDDCDKFQGVNVAADFDPAAICGAEVDGLSDEETSYDKEKDSEGELVILDTVEENVKDSSGDTVGENDDSCDVDEVSDVAADQIVKQTPVISKGEALSVDESSPTLANTENLEDSYVKLVISAVEENEKDNSGDIIEENEGNSVDGSLPTLANTENLEDSYVKLVISAVEENEKDNSGDIVEENEKENSGDIVEDSSYMDEISDVVATDPIVKQTPVLSEVEALSVDGSSPTLANMENLEDSFVRLVISDSDYVAENEDILGDIVEENEKDISGDIVEENEDCSEISDVVSTDLLVKQTTPVLSEVETLSVDGSSPTVRISENLEDTDVCEVANKLECETKIYVVSVFELEEFSFDSDCFYFQAMKDLMEEVMDVKEAGNCTFEIQQDCDKSQCVKVAADIETSNGEEADLDVAKECEKDNSGDIVDENVDGSDVLETSDDVATDRIVKQIPVPLATPIKINTSANQVQQIPRMSSIKKKAATSSRSFKVLDDNKEIDEVSKFSIRSTSKVATKEVLEEKENKHENTVQRKLKSTSLGQLRKMVKAKQLNLADTNNTIVKEQLPVAKRPALQQVSNNSLVHEKEN</sequence>
<feature type="region of interest" description="Disordered" evidence="1">
    <location>
        <begin position="558"/>
        <end position="637"/>
    </location>
</feature>
<evidence type="ECO:0000313" key="2">
    <source>
        <dbReference type="EMBL" id="KAI3945693.1"/>
    </source>
</evidence>
<dbReference type="EMBL" id="JAJJMB010003726">
    <property type="protein sequence ID" value="KAI3945693.1"/>
    <property type="molecule type" value="Genomic_DNA"/>
</dbReference>
<feature type="compositionally biased region" description="Polar residues" evidence="1">
    <location>
        <begin position="612"/>
        <end position="621"/>
    </location>
</feature>
<feature type="region of interest" description="Disordered" evidence="1">
    <location>
        <begin position="1065"/>
        <end position="1084"/>
    </location>
</feature>
<protein>
    <submittedName>
        <fullName evidence="2">Uncharacterized protein</fullName>
    </submittedName>
</protein>
<organism evidence="2 3">
    <name type="scientific">Papaver atlanticum</name>
    <dbReference type="NCBI Taxonomy" id="357466"/>
    <lineage>
        <taxon>Eukaryota</taxon>
        <taxon>Viridiplantae</taxon>
        <taxon>Streptophyta</taxon>
        <taxon>Embryophyta</taxon>
        <taxon>Tracheophyta</taxon>
        <taxon>Spermatophyta</taxon>
        <taxon>Magnoliopsida</taxon>
        <taxon>Ranunculales</taxon>
        <taxon>Papaveraceae</taxon>
        <taxon>Papaveroideae</taxon>
        <taxon>Papaver</taxon>
    </lineage>
</organism>
<evidence type="ECO:0000313" key="3">
    <source>
        <dbReference type="Proteomes" id="UP001202328"/>
    </source>
</evidence>
<feature type="compositionally biased region" description="Basic and acidic residues" evidence="1">
    <location>
        <begin position="432"/>
        <end position="445"/>
    </location>
</feature>
<dbReference type="Proteomes" id="UP001202328">
    <property type="component" value="Unassembled WGS sequence"/>
</dbReference>
<name>A0AAD4TBK8_9MAGN</name>
<accession>A0AAD4TBK8</accession>
<feature type="compositionally biased region" description="Basic residues" evidence="1">
    <location>
        <begin position="304"/>
        <end position="315"/>
    </location>
</feature>
<feature type="region of interest" description="Disordered" evidence="1">
    <location>
        <begin position="282"/>
        <end position="321"/>
    </location>
</feature>
<reference evidence="2" key="1">
    <citation type="submission" date="2022-04" db="EMBL/GenBank/DDBJ databases">
        <title>A functionally conserved STORR gene fusion in Papaver species that diverged 16.8 million years ago.</title>
        <authorList>
            <person name="Catania T."/>
        </authorList>
    </citation>
    <scope>NUCLEOTIDE SEQUENCE</scope>
    <source>
        <strain evidence="2">S-188037</strain>
    </source>
</reference>
<feature type="region of interest" description="Disordered" evidence="1">
    <location>
        <begin position="68"/>
        <end position="87"/>
    </location>
</feature>
<feature type="compositionally biased region" description="Basic and acidic residues" evidence="1">
    <location>
        <begin position="282"/>
        <end position="291"/>
    </location>
</feature>
<proteinExistence type="predicted"/>
<dbReference type="PANTHER" id="PTHR33621:SF2">
    <property type="entry name" value="RIBOSOMAL L1 DOMAIN-CONTAINING PROTEIN"/>
    <property type="match status" value="1"/>
</dbReference>
<feature type="region of interest" description="Disordered" evidence="1">
    <location>
        <begin position="740"/>
        <end position="771"/>
    </location>
</feature>
<feature type="region of interest" description="Disordered" evidence="1">
    <location>
        <begin position="375"/>
        <end position="463"/>
    </location>
</feature>
<comment type="caution">
    <text evidence="2">The sequence shown here is derived from an EMBL/GenBank/DDBJ whole genome shotgun (WGS) entry which is preliminary data.</text>
</comment>
<gene>
    <name evidence="2" type="ORF">MKW98_022967</name>
</gene>